<evidence type="ECO:0000313" key="2">
    <source>
        <dbReference type="Proteomes" id="UP001497700"/>
    </source>
</evidence>
<sequence>MHFLLLWILNLYRWLYQAVKEQDNRQENLEERDDRDPEVQDNEQGNLEGQVERQEKQNQILLNLQRTMDPWIATRVYNNKYNPLGQLPEELLLLIIYYLSDDIVSMYCLRHVSRTFRRLINKPDIISEWFNVSKPIRRHLQKDGLCDECKLWYDVPVEGSSRRLIQSKNLENKHKRWPFTGACGISCKFKRWHYNIQLYCEPCGEHHDVAAFSPANQDPVKRDRRCLGREGAVQLCEHIHITWAIIETHIATWQQYKPVDWQACFDHFQIECRDPTHDTRCTEEEAPTYPKARLRHARCRPDVVVLELIWKPHSGLNAVTVTPDMQIPISELRSLFQKHRQGPAGIQVPSYTPNGLPEMGCFNESCTCIFCETKSNENSSTAVPSNRPSLFHDRCYAYHRLNLGYGYGDNARKIQLRNHRPKDEADSECLITSYKRDILVCPKEDNNKINPTHPWFHAMDPDTYHRPEQSLPLCKNKNCMHYYRGPRSFKCTNLYHCL</sequence>
<proteinExistence type="predicted"/>
<gene>
    <name evidence="1" type="ORF">F4820DRAFT_459700</name>
</gene>
<dbReference type="EMBL" id="MU393509">
    <property type="protein sequence ID" value="KAI4863198.1"/>
    <property type="molecule type" value="Genomic_DNA"/>
</dbReference>
<organism evidence="1 2">
    <name type="scientific">Hypoxylon rubiginosum</name>
    <dbReference type="NCBI Taxonomy" id="110542"/>
    <lineage>
        <taxon>Eukaryota</taxon>
        <taxon>Fungi</taxon>
        <taxon>Dikarya</taxon>
        <taxon>Ascomycota</taxon>
        <taxon>Pezizomycotina</taxon>
        <taxon>Sordariomycetes</taxon>
        <taxon>Xylariomycetidae</taxon>
        <taxon>Xylariales</taxon>
        <taxon>Hypoxylaceae</taxon>
        <taxon>Hypoxylon</taxon>
    </lineage>
</organism>
<accession>A0ACB9YV21</accession>
<name>A0ACB9YV21_9PEZI</name>
<reference evidence="1 2" key="1">
    <citation type="journal article" date="2022" name="New Phytol.">
        <title>Ecological generalism drives hyperdiversity of secondary metabolite gene clusters in xylarialean endophytes.</title>
        <authorList>
            <person name="Franco M.E.E."/>
            <person name="Wisecaver J.H."/>
            <person name="Arnold A.E."/>
            <person name="Ju Y.M."/>
            <person name="Slot J.C."/>
            <person name="Ahrendt S."/>
            <person name="Moore L.P."/>
            <person name="Eastman K.E."/>
            <person name="Scott K."/>
            <person name="Konkel Z."/>
            <person name="Mondo S.J."/>
            <person name="Kuo A."/>
            <person name="Hayes R.D."/>
            <person name="Haridas S."/>
            <person name="Andreopoulos B."/>
            <person name="Riley R."/>
            <person name="LaButti K."/>
            <person name="Pangilinan J."/>
            <person name="Lipzen A."/>
            <person name="Amirebrahimi M."/>
            <person name="Yan J."/>
            <person name="Adam C."/>
            <person name="Keymanesh K."/>
            <person name="Ng V."/>
            <person name="Louie K."/>
            <person name="Northen T."/>
            <person name="Drula E."/>
            <person name="Henrissat B."/>
            <person name="Hsieh H.M."/>
            <person name="Youens-Clark K."/>
            <person name="Lutzoni F."/>
            <person name="Miadlikowska J."/>
            <person name="Eastwood D.C."/>
            <person name="Hamelin R.C."/>
            <person name="Grigoriev I.V."/>
            <person name="U'Ren J.M."/>
        </authorList>
    </citation>
    <scope>NUCLEOTIDE SEQUENCE [LARGE SCALE GENOMIC DNA]</scope>
    <source>
        <strain evidence="1 2">CBS 119005</strain>
    </source>
</reference>
<evidence type="ECO:0000313" key="1">
    <source>
        <dbReference type="EMBL" id="KAI4863198.1"/>
    </source>
</evidence>
<comment type="caution">
    <text evidence="1">The sequence shown here is derived from an EMBL/GenBank/DDBJ whole genome shotgun (WGS) entry which is preliminary data.</text>
</comment>
<dbReference type="Proteomes" id="UP001497700">
    <property type="component" value="Unassembled WGS sequence"/>
</dbReference>
<keyword evidence="2" id="KW-1185">Reference proteome</keyword>
<protein>
    <submittedName>
        <fullName evidence="1">Uncharacterized protein</fullName>
    </submittedName>
</protein>